<dbReference type="EMBL" id="OE185479">
    <property type="protein sequence ID" value="CAD7577350.1"/>
    <property type="molecule type" value="Genomic_DNA"/>
</dbReference>
<evidence type="ECO:0000313" key="2">
    <source>
        <dbReference type="EMBL" id="CAD7577350.1"/>
    </source>
</evidence>
<sequence length="399" mass="41366">MIAAKGPLILSRGLRRPPLTLTTSLYLALSVALTLGAEISKLEVEELEKEVAHIPPSNSGNSEDSAEDPVNRNRRSGPLIGLLSSKISSIASASAHLSGGSSSHPDTEYGPPQPTYDEKSFDFWTFKKALLSTLFTAVKAIKGGIIALKGHLLKAKGNLLASKGRMLAAKGEAITSLGKSIASNALSLNTAPSNEYGPPTGYPAAHSSGSTMRNDFPMGFTRWAKTGYSSPMASLVLTDSSQLTSDSQHLGYSSASGGGVSLTYSGPPPPVQHISSSGFGGSAPSQLYGDPYKRTGTGASAPSKLQLHPTEIRTLISPPSAVDLNTTSASVNYATEAVPEGATAGLLLLKPINVPSSNPRSQARSSSNSDVFAAAASYLTPSYAPSPSYTVSSPSFYSF</sequence>
<gene>
    <name evidence="2" type="ORF">TCMB3V08_LOCUS9902</name>
</gene>
<feature type="region of interest" description="Disordered" evidence="1">
    <location>
        <begin position="50"/>
        <end position="74"/>
    </location>
</feature>
<organism evidence="2">
    <name type="scientific">Timema californicum</name>
    <name type="common">California timema</name>
    <name type="synonym">Walking stick</name>
    <dbReference type="NCBI Taxonomy" id="61474"/>
    <lineage>
        <taxon>Eukaryota</taxon>
        <taxon>Metazoa</taxon>
        <taxon>Ecdysozoa</taxon>
        <taxon>Arthropoda</taxon>
        <taxon>Hexapoda</taxon>
        <taxon>Insecta</taxon>
        <taxon>Pterygota</taxon>
        <taxon>Neoptera</taxon>
        <taxon>Polyneoptera</taxon>
        <taxon>Phasmatodea</taxon>
        <taxon>Timematodea</taxon>
        <taxon>Timematoidea</taxon>
        <taxon>Timematidae</taxon>
        <taxon>Timema</taxon>
    </lineage>
</organism>
<accession>A0A7R9PBS6</accession>
<protein>
    <submittedName>
        <fullName evidence="2">(California timema) hypothetical protein</fullName>
    </submittedName>
</protein>
<name>A0A7R9PBS6_TIMCA</name>
<reference evidence="2" key="1">
    <citation type="submission" date="2020-11" db="EMBL/GenBank/DDBJ databases">
        <authorList>
            <person name="Tran Van P."/>
        </authorList>
    </citation>
    <scope>NUCLEOTIDE SEQUENCE</scope>
</reference>
<proteinExistence type="predicted"/>
<evidence type="ECO:0000256" key="1">
    <source>
        <dbReference type="SAM" id="MobiDB-lite"/>
    </source>
</evidence>
<dbReference type="AlphaFoldDB" id="A0A7R9PBS6"/>